<feature type="transmembrane region" description="Helical" evidence="9">
    <location>
        <begin position="179"/>
        <end position="208"/>
    </location>
</feature>
<keyword evidence="3" id="KW-0328">Glycosyltransferase</keyword>
<feature type="transmembrane region" description="Helical" evidence="9">
    <location>
        <begin position="100"/>
        <end position="118"/>
    </location>
</feature>
<feature type="transmembrane region" description="Helical" evidence="9">
    <location>
        <begin position="26"/>
        <end position="43"/>
    </location>
</feature>
<dbReference type="InterPro" id="IPR038731">
    <property type="entry name" value="RgtA/B/C-like"/>
</dbReference>
<evidence type="ECO:0000256" key="7">
    <source>
        <dbReference type="ARBA" id="ARBA00023136"/>
    </source>
</evidence>
<evidence type="ECO:0000313" key="12">
    <source>
        <dbReference type="Proteomes" id="UP000319941"/>
    </source>
</evidence>
<dbReference type="GO" id="GO:0016763">
    <property type="term" value="F:pentosyltransferase activity"/>
    <property type="evidence" value="ECO:0007669"/>
    <property type="project" value="TreeGrafter"/>
</dbReference>
<proteinExistence type="predicted"/>
<dbReference type="InterPro" id="IPR050297">
    <property type="entry name" value="LipidA_mod_glycosyltrf_83"/>
</dbReference>
<dbReference type="PANTHER" id="PTHR33908">
    <property type="entry name" value="MANNOSYLTRANSFERASE YKCB-RELATED"/>
    <property type="match status" value="1"/>
</dbReference>
<dbReference type="Proteomes" id="UP000319941">
    <property type="component" value="Unassembled WGS sequence"/>
</dbReference>
<reference evidence="11 12" key="1">
    <citation type="submission" date="2019-07" db="EMBL/GenBank/DDBJ databases">
        <title>Diversity of Bacteria from Kongsfjorden, Arctic.</title>
        <authorList>
            <person name="Yu Y."/>
        </authorList>
    </citation>
    <scope>NUCLEOTIDE SEQUENCE [LARGE SCALE GENOMIC DNA]</scope>
    <source>
        <strain evidence="11 12">SM1923</strain>
    </source>
</reference>
<feature type="transmembrane region" description="Helical" evidence="9">
    <location>
        <begin position="439"/>
        <end position="457"/>
    </location>
</feature>
<dbReference type="AlphaFoldDB" id="A0A558HHZ8"/>
<feature type="region of interest" description="Disordered" evidence="8">
    <location>
        <begin position="594"/>
        <end position="616"/>
    </location>
</feature>
<keyword evidence="4 11" id="KW-0808">Transferase</keyword>
<evidence type="ECO:0000256" key="8">
    <source>
        <dbReference type="SAM" id="MobiDB-lite"/>
    </source>
</evidence>
<accession>A0A558HHZ8</accession>
<evidence type="ECO:0000256" key="2">
    <source>
        <dbReference type="ARBA" id="ARBA00022475"/>
    </source>
</evidence>
<dbReference type="OrthoDB" id="9775035at2"/>
<dbReference type="GO" id="GO:0010041">
    <property type="term" value="P:response to iron(III) ion"/>
    <property type="evidence" value="ECO:0007669"/>
    <property type="project" value="TreeGrafter"/>
</dbReference>
<keyword evidence="7 9" id="KW-0472">Membrane</keyword>
<keyword evidence="6 9" id="KW-1133">Transmembrane helix</keyword>
<feature type="transmembrane region" description="Helical" evidence="9">
    <location>
        <begin position="232"/>
        <end position="256"/>
    </location>
</feature>
<dbReference type="RefSeq" id="WP_144727812.1">
    <property type="nucleotide sequence ID" value="NZ_CAWOWR010000147.1"/>
</dbReference>
<feature type="transmembrane region" description="Helical" evidence="9">
    <location>
        <begin position="415"/>
        <end position="432"/>
    </location>
</feature>
<evidence type="ECO:0000256" key="5">
    <source>
        <dbReference type="ARBA" id="ARBA00022692"/>
    </source>
</evidence>
<evidence type="ECO:0000313" key="11">
    <source>
        <dbReference type="EMBL" id="TVU68762.1"/>
    </source>
</evidence>
<feature type="domain" description="Glycosyltransferase RgtA/B/C/D-like" evidence="10">
    <location>
        <begin position="79"/>
        <end position="212"/>
    </location>
</feature>
<feature type="transmembrane region" description="Helical" evidence="9">
    <location>
        <begin position="377"/>
        <end position="403"/>
    </location>
</feature>
<feature type="transmembrane region" description="Helical" evidence="9">
    <location>
        <begin position="323"/>
        <end position="341"/>
    </location>
</feature>
<evidence type="ECO:0000256" key="4">
    <source>
        <dbReference type="ARBA" id="ARBA00022679"/>
    </source>
</evidence>
<dbReference type="Pfam" id="PF13231">
    <property type="entry name" value="PMT_2"/>
    <property type="match status" value="1"/>
</dbReference>
<keyword evidence="12" id="KW-1185">Reference proteome</keyword>
<feature type="transmembrane region" description="Helical" evidence="9">
    <location>
        <begin position="154"/>
        <end position="173"/>
    </location>
</feature>
<sequence length="616" mass="68681">MRAQGQTAPSREVSERLYHQLMRHPWWSLTLLYLLVSTIGLGMRMPWPADEPRFALNGLEMWVTGDWWLPHRAGELYPDKPPIFMWLSGLATGLTGDIRLGFALPSLLGGLATLGLSVDLIRRLHVRRSAFIAGLWLIASLQFVLQARTAQIDMLVTAFILLGIWGMLRHALLNDGPRYFYLGCFAMGLGIITKGVGFLPLLMLPLWLMTMRRSSRWRSGGQRTGRLSPRQLLIGLGWLLLAPLAWAGPMLVMSLISSNPELAAYRNNILLKQTAQRYTESWHHLKPWHYFITSVIPWAWMPLLLTLPWWPKALLRRFARRDLRVLLPLTGALLIVVFFSLSPGKRGVYVLPALPLLVIGLSPLLPGLSRRLGLARLAFGLCALLSSTFLLAAILGVFGLPALTHLAEKEGLVPWGWWGLLGASGLALCVGLKPRGGLLALGLWLVMFWGLWGTWGARLMDPVRNPAVLMSQVAEQSHFEALAIPDFREQYILQAQQPVWHFGYKTPDAAQFARLFAWLKAEPETRWTLLTPKVLARNACLDATQAVVLSEPDEHWALLPGTAAMACLGDVEAAPLYLAPTSVSDEAARLIGLPARHSTRARTQPSSQTQVQERDQ</sequence>
<gene>
    <name evidence="11" type="ORF">FQP86_13360</name>
</gene>
<organism evidence="11 12">
    <name type="scientific">Cobetia crustatorum</name>
    <dbReference type="NCBI Taxonomy" id="553385"/>
    <lineage>
        <taxon>Bacteria</taxon>
        <taxon>Pseudomonadati</taxon>
        <taxon>Pseudomonadota</taxon>
        <taxon>Gammaproteobacteria</taxon>
        <taxon>Oceanospirillales</taxon>
        <taxon>Halomonadaceae</taxon>
        <taxon>Cobetia</taxon>
    </lineage>
</organism>
<evidence type="ECO:0000256" key="9">
    <source>
        <dbReference type="SAM" id="Phobius"/>
    </source>
</evidence>
<keyword evidence="2" id="KW-1003">Cell membrane</keyword>
<evidence type="ECO:0000256" key="1">
    <source>
        <dbReference type="ARBA" id="ARBA00004651"/>
    </source>
</evidence>
<feature type="compositionally biased region" description="Polar residues" evidence="8">
    <location>
        <begin position="601"/>
        <end position="616"/>
    </location>
</feature>
<dbReference type="EMBL" id="VNFH01000009">
    <property type="protein sequence ID" value="TVU68762.1"/>
    <property type="molecule type" value="Genomic_DNA"/>
</dbReference>
<protein>
    <submittedName>
        <fullName evidence="11">Phospholipid carrier-dependent glycosyltransferase</fullName>
    </submittedName>
</protein>
<evidence type="ECO:0000259" key="10">
    <source>
        <dbReference type="Pfam" id="PF13231"/>
    </source>
</evidence>
<feature type="transmembrane region" description="Helical" evidence="9">
    <location>
        <begin position="347"/>
        <end position="365"/>
    </location>
</feature>
<dbReference type="STRING" id="553385.GCA_000591415_03481"/>
<evidence type="ECO:0000256" key="6">
    <source>
        <dbReference type="ARBA" id="ARBA00022989"/>
    </source>
</evidence>
<dbReference type="GO" id="GO:0005886">
    <property type="term" value="C:plasma membrane"/>
    <property type="evidence" value="ECO:0007669"/>
    <property type="project" value="UniProtKB-SubCell"/>
</dbReference>
<keyword evidence="5 9" id="KW-0812">Transmembrane</keyword>
<dbReference type="PANTHER" id="PTHR33908:SF3">
    <property type="entry name" value="UNDECAPRENYL PHOSPHATE-ALPHA-4-AMINO-4-DEOXY-L-ARABINOSE ARABINOSYL TRANSFERASE"/>
    <property type="match status" value="1"/>
</dbReference>
<comment type="subcellular location">
    <subcellularLocation>
        <location evidence="1">Cell membrane</location>
        <topology evidence="1">Multi-pass membrane protein</topology>
    </subcellularLocation>
</comment>
<feature type="transmembrane region" description="Helical" evidence="9">
    <location>
        <begin position="288"/>
        <end position="311"/>
    </location>
</feature>
<name>A0A558HHZ8_9GAMM</name>
<comment type="caution">
    <text evidence="11">The sequence shown here is derived from an EMBL/GenBank/DDBJ whole genome shotgun (WGS) entry which is preliminary data.</text>
</comment>
<dbReference type="GO" id="GO:0009103">
    <property type="term" value="P:lipopolysaccharide biosynthetic process"/>
    <property type="evidence" value="ECO:0007669"/>
    <property type="project" value="TreeGrafter"/>
</dbReference>
<evidence type="ECO:0000256" key="3">
    <source>
        <dbReference type="ARBA" id="ARBA00022676"/>
    </source>
</evidence>